<dbReference type="VEuPathDB" id="FungiDB:ASPACDRAFT_25865"/>
<keyword evidence="9" id="KW-1185">Reference proteome</keyword>
<dbReference type="GO" id="GO:0005634">
    <property type="term" value="C:nucleus"/>
    <property type="evidence" value="ECO:0007669"/>
    <property type="project" value="UniProtKB-SubCell"/>
</dbReference>
<dbReference type="EMBL" id="KV878974">
    <property type="protein sequence ID" value="OJK01291.1"/>
    <property type="molecule type" value="Genomic_DNA"/>
</dbReference>
<dbReference type="InterPro" id="IPR050613">
    <property type="entry name" value="Sec_Metabolite_Reg"/>
</dbReference>
<reference evidence="9" key="1">
    <citation type="journal article" date="2017" name="Genome Biol.">
        <title>Comparative genomics reveals high biological diversity and specific adaptations in the industrially and medically important fungal genus Aspergillus.</title>
        <authorList>
            <person name="de Vries R.P."/>
            <person name="Riley R."/>
            <person name="Wiebenga A."/>
            <person name="Aguilar-Osorio G."/>
            <person name="Amillis S."/>
            <person name="Uchima C.A."/>
            <person name="Anderluh G."/>
            <person name="Asadollahi M."/>
            <person name="Askin M."/>
            <person name="Barry K."/>
            <person name="Battaglia E."/>
            <person name="Bayram O."/>
            <person name="Benocci T."/>
            <person name="Braus-Stromeyer S.A."/>
            <person name="Caldana C."/>
            <person name="Canovas D."/>
            <person name="Cerqueira G.C."/>
            <person name="Chen F."/>
            <person name="Chen W."/>
            <person name="Choi C."/>
            <person name="Clum A."/>
            <person name="Dos Santos R.A."/>
            <person name="Damasio A.R."/>
            <person name="Diallinas G."/>
            <person name="Emri T."/>
            <person name="Fekete E."/>
            <person name="Flipphi M."/>
            <person name="Freyberg S."/>
            <person name="Gallo A."/>
            <person name="Gournas C."/>
            <person name="Habgood R."/>
            <person name="Hainaut M."/>
            <person name="Harispe M.L."/>
            <person name="Henrissat B."/>
            <person name="Hilden K.S."/>
            <person name="Hope R."/>
            <person name="Hossain A."/>
            <person name="Karabika E."/>
            <person name="Karaffa L."/>
            <person name="Karanyi Z."/>
            <person name="Krasevec N."/>
            <person name="Kuo A."/>
            <person name="Kusch H."/>
            <person name="LaButti K."/>
            <person name="Lagendijk E.L."/>
            <person name="Lapidus A."/>
            <person name="Levasseur A."/>
            <person name="Lindquist E."/>
            <person name="Lipzen A."/>
            <person name="Logrieco A.F."/>
            <person name="MacCabe A."/>
            <person name="Maekelae M.R."/>
            <person name="Malavazi I."/>
            <person name="Melin P."/>
            <person name="Meyer V."/>
            <person name="Mielnichuk N."/>
            <person name="Miskei M."/>
            <person name="Molnar A.P."/>
            <person name="Mule G."/>
            <person name="Ngan C.Y."/>
            <person name="Orejas M."/>
            <person name="Orosz E."/>
            <person name="Ouedraogo J.P."/>
            <person name="Overkamp K.M."/>
            <person name="Park H.-S."/>
            <person name="Perrone G."/>
            <person name="Piumi F."/>
            <person name="Punt P.J."/>
            <person name="Ram A.F."/>
            <person name="Ramon A."/>
            <person name="Rauscher S."/>
            <person name="Record E."/>
            <person name="Riano-Pachon D.M."/>
            <person name="Robert V."/>
            <person name="Roehrig J."/>
            <person name="Ruller R."/>
            <person name="Salamov A."/>
            <person name="Salih N.S."/>
            <person name="Samson R.A."/>
            <person name="Sandor E."/>
            <person name="Sanguinetti M."/>
            <person name="Schuetze T."/>
            <person name="Sepcic K."/>
            <person name="Shelest E."/>
            <person name="Sherlock G."/>
            <person name="Sophianopoulou V."/>
            <person name="Squina F.M."/>
            <person name="Sun H."/>
            <person name="Susca A."/>
            <person name="Todd R.B."/>
            <person name="Tsang A."/>
            <person name="Unkles S.E."/>
            <person name="van de Wiele N."/>
            <person name="van Rossen-Uffink D."/>
            <person name="Oliveira J.V."/>
            <person name="Vesth T.C."/>
            <person name="Visser J."/>
            <person name="Yu J.-H."/>
            <person name="Zhou M."/>
            <person name="Andersen M.R."/>
            <person name="Archer D.B."/>
            <person name="Baker S.E."/>
            <person name="Benoit I."/>
            <person name="Brakhage A.A."/>
            <person name="Braus G.H."/>
            <person name="Fischer R."/>
            <person name="Frisvad J.C."/>
            <person name="Goldman G.H."/>
            <person name="Houbraken J."/>
            <person name="Oakley B."/>
            <person name="Pocsi I."/>
            <person name="Scazzocchio C."/>
            <person name="Seiboth B."/>
            <person name="vanKuyk P.A."/>
            <person name="Wortman J."/>
            <person name="Dyer P.S."/>
            <person name="Grigoriev I.V."/>
        </authorList>
    </citation>
    <scope>NUCLEOTIDE SEQUENCE [LARGE SCALE GENOMIC DNA]</scope>
    <source>
        <strain evidence="9">ATCC 16872 / CBS 172.66 / WB 5094</strain>
    </source>
</reference>
<dbReference type="Proteomes" id="UP000184546">
    <property type="component" value="Unassembled WGS sequence"/>
</dbReference>
<evidence type="ECO:0000313" key="9">
    <source>
        <dbReference type="Proteomes" id="UP000184546"/>
    </source>
</evidence>
<organism evidence="8 9">
    <name type="scientific">Aspergillus aculeatus (strain ATCC 16872 / CBS 172.66 / WB 5094)</name>
    <dbReference type="NCBI Taxonomy" id="690307"/>
    <lineage>
        <taxon>Eukaryota</taxon>
        <taxon>Fungi</taxon>
        <taxon>Dikarya</taxon>
        <taxon>Ascomycota</taxon>
        <taxon>Pezizomycotina</taxon>
        <taxon>Eurotiomycetes</taxon>
        <taxon>Eurotiomycetidae</taxon>
        <taxon>Eurotiales</taxon>
        <taxon>Aspergillaceae</taxon>
        <taxon>Aspergillus</taxon>
        <taxon>Aspergillus subgen. Circumdati</taxon>
    </lineage>
</organism>
<evidence type="ECO:0000256" key="2">
    <source>
        <dbReference type="ARBA" id="ARBA00023015"/>
    </source>
</evidence>
<name>A0A1L9WYK9_ASPA1</name>
<evidence type="ECO:0000256" key="3">
    <source>
        <dbReference type="ARBA" id="ARBA00023125"/>
    </source>
</evidence>
<protein>
    <recommendedName>
        <fullName evidence="7">Zn(2)-C6 fungal-type domain-containing protein</fullName>
    </recommendedName>
</protein>
<dbReference type="GO" id="GO:0009893">
    <property type="term" value="P:positive regulation of metabolic process"/>
    <property type="evidence" value="ECO:0007669"/>
    <property type="project" value="UniProtKB-ARBA"/>
</dbReference>
<sequence length="724" mass="81253">MLRRNGKPTSCEPCRLSKVRCDHATPICRRCQSRGNANQCYYHPAPLTRVKDGGIARPRATPKRGAIHQPLLEVPDLSPTPELAAPDQPQTGTETKHRQDSEFLGSTSYLSVFKETPRGISGKANRSLYAEFEYWRTQHAYASSRLIRLASAMAFHRDQIEWYHRVSRFTVVPAPIILDSLDRVQAYIDRNPWDVTGKWKELYETITAATGRPLDVSRDMSAGDFYAQLTGPNLRWELIALVFASSGISAMVRYPGHHIVELAHGETMTVETFMKEMVLAGNECIEISKQFGHVNDLILWARYMHAHLAMEVLGDTSERLYSLFGDLISNIYTIGLHHQPSRDVPFFLAETRKRMLAVTHRTDKNLATLMGRPPRLPHQYCDAAPPLDIADEDLFLDGPSLSAVLAGLDDQGWHRESSFMPATVMRIRHFLSTLREHVLELSLGSKSAVDYSNRVHPFHFQVALFLLGILPILTKLRKTYHLCQEVLTQIPTRFHYTQDCWQTPESELMECLARILVQFDYQFSVLHLQRIRCKTNSDNATADLMNTALQVLSMVMDLTRMFHSHEIQRQFACIVQRQKYLSYGIPAAGILVTELHSHTLANRAFPAATPRAEIIRSLSVLLAWVQATQLPPSTTAVAARELTKVVSRLLDDALNHQQGVVGAGTTDADVIAPMVRESGEFLPPGFVEGFQLPSEALGVGVASEGFLSWLDELDLGLISGEGLV</sequence>
<dbReference type="Pfam" id="PF00172">
    <property type="entry name" value="Zn_clus"/>
    <property type="match status" value="1"/>
</dbReference>
<accession>A0A1L9WYK9</accession>
<proteinExistence type="predicted"/>
<evidence type="ECO:0000259" key="7">
    <source>
        <dbReference type="PROSITE" id="PS50048"/>
    </source>
</evidence>
<evidence type="ECO:0000256" key="4">
    <source>
        <dbReference type="ARBA" id="ARBA00023163"/>
    </source>
</evidence>
<dbReference type="OMA" id="THNTCVE"/>
<dbReference type="Gene3D" id="4.10.240.10">
    <property type="entry name" value="Zn(2)-C6 fungal-type DNA-binding domain"/>
    <property type="match status" value="1"/>
</dbReference>
<dbReference type="PROSITE" id="PS00463">
    <property type="entry name" value="ZN2_CY6_FUNGAL_1"/>
    <property type="match status" value="1"/>
</dbReference>
<dbReference type="SUPFAM" id="SSF57701">
    <property type="entry name" value="Zn2/Cys6 DNA-binding domain"/>
    <property type="match status" value="1"/>
</dbReference>
<dbReference type="STRING" id="690307.A0A1L9WYK9"/>
<feature type="domain" description="Zn(2)-C6 fungal-type" evidence="7">
    <location>
        <begin position="10"/>
        <end position="42"/>
    </location>
</feature>
<gene>
    <name evidence="8" type="ORF">ASPACDRAFT_25865</name>
</gene>
<keyword evidence="3" id="KW-0238">DNA-binding</keyword>
<dbReference type="GO" id="GO:0000981">
    <property type="term" value="F:DNA-binding transcription factor activity, RNA polymerase II-specific"/>
    <property type="evidence" value="ECO:0007669"/>
    <property type="project" value="InterPro"/>
</dbReference>
<keyword evidence="4" id="KW-0804">Transcription</keyword>
<evidence type="ECO:0000256" key="1">
    <source>
        <dbReference type="ARBA" id="ARBA00004123"/>
    </source>
</evidence>
<dbReference type="CDD" id="cd00067">
    <property type="entry name" value="GAL4"/>
    <property type="match status" value="1"/>
</dbReference>
<evidence type="ECO:0000256" key="5">
    <source>
        <dbReference type="ARBA" id="ARBA00023242"/>
    </source>
</evidence>
<dbReference type="PANTHER" id="PTHR31001">
    <property type="entry name" value="UNCHARACTERIZED TRANSCRIPTIONAL REGULATORY PROTEIN"/>
    <property type="match status" value="1"/>
</dbReference>
<evidence type="ECO:0000256" key="6">
    <source>
        <dbReference type="SAM" id="MobiDB-lite"/>
    </source>
</evidence>
<dbReference type="CDD" id="cd12148">
    <property type="entry name" value="fungal_TF_MHR"/>
    <property type="match status" value="1"/>
</dbReference>
<dbReference type="SMART" id="SM00066">
    <property type="entry name" value="GAL4"/>
    <property type="match status" value="1"/>
</dbReference>
<feature type="region of interest" description="Disordered" evidence="6">
    <location>
        <begin position="52"/>
        <end position="100"/>
    </location>
</feature>
<keyword evidence="5" id="KW-0539">Nucleus</keyword>
<dbReference type="PANTHER" id="PTHR31001:SF40">
    <property type="entry name" value="ZN(II)2CYS6 TRANSCRIPTION FACTOR (EUROFUNG)"/>
    <property type="match status" value="1"/>
</dbReference>
<dbReference type="GO" id="GO:0008270">
    <property type="term" value="F:zinc ion binding"/>
    <property type="evidence" value="ECO:0007669"/>
    <property type="project" value="InterPro"/>
</dbReference>
<dbReference type="InterPro" id="IPR001138">
    <property type="entry name" value="Zn2Cys6_DnaBD"/>
</dbReference>
<evidence type="ECO:0000313" key="8">
    <source>
        <dbReference type="EMBL" id="OJK01291.1"/>
    </source>
</evidence>
<keyword evidence="2" id="KW-0805">Transcription regulation</keyword>
<dbReference type="InterPro" id="IPR036864">
    <property type="entry name" value="Zn2-C6_fun-type_DNA-bd_sf"/>
</dbReference>
<dbReference type="AlphaFoldDB" id="A0A1L9WYK9"/>
<dbReference type="GO" id="GO:0003677">
    <property type="term" value="F:DNA binding"/>
    <property type="evidence" value="ECO:0007669"/>
    <property type="project" value="UniProtKB-KW"/>
</dbReference>
<dbReference type="RefSeq" id="XP_020057630.1">
    <property type="nucleotide sequence ID" value="XM_020199370.1"/>
</dbReference>
<dbReference type="PROSITE" id="PS50048">
    <property type="entry name" value="ZN2_CY6_FUNGAL_2"/>
    <property type="match status" value="1"/>
</dbReference>
<dbReference type="OrthoDB" id="4898680at2759"/>
<dbReference type="GeneID" id="30973184"/>
<comment type="subcellular location">
    <subcellularLocation>
        <location evidence="1">Nucleus</location>
    </subcellularLocation>
</comment>